<dbReference type="EMBL" id="FXTH01000011">
    <property type="protein sequence ID" value="SMO74637.1"/>
    <property type="molecule type" value="Genomic_DNA"/>
</dbReference>
<keyword evidence="2" id="KW-1185">Reference proteome</keyword>
<dbReference type="Pfam" id="PF14559">
    <property type="entry name" value="TPR_19"/>
    <property type="match status" value="1"/>
</dbReference>
<evidence type="ECO:0000313" key="1">
    <source>
        <dbReference type="EMBL" id="SMO74637.1"/>
    </source>
</evidence>
<protein>
    <submittedName>
        <fullName evidence="1">Uncharacterized protein</fullName>
    </submittedName>
</protein>
<dbReference type="InterPro" id="IPR011990">
    <property type="entry name" value="TPR-like_helical_dom_sf"/>
</dbReference>
<dbReference type="Proteomes" id="UP000317593">
    <property type="component" value="Unassembled WGS sequence"/>
</dbReference>
<sequence length="409" mass="47146">MITIYTRMASLVLAFGFFFGCSVSKNTFDKAPTAASDKLSEAQLEQRISAIDKQLESAPANSALYYEKGSLLIRWAQAKEQPSRRTPLYSKAEIILQKADSLFESRPVARLDTQHYYKLQKIAWSEEHNQGIQASKNASSSEDYRQAALYFNNAIAIMPDSLISYKLGSRMYYKGNEPRRAITVLEYARQNVTPLPVDLLESLAYLYVETEQLAKAIQTYEEARARHRHSFNLMHGLSNAYIEAGNHHNAIQLLLQLHNRKPGNTKYQYSLASEFYKAGREQVIAMVTELEEKDNFNTAVFSTADSLFGRAEHHYRQILNRQPNNAQVLYKTAQFYQNRAAQYQRLLPHLRDENEADIRRMIQQSISSSVPLLEQLSRQKPSKRLWEYLYRTYSYLGMKTKAEEAKANF</sequence>
<gene>
    <name evidence="1" type="ORF">SAMN06265218_111111</name>
</gene>
<dbReference type="SUPFAM" id="SSF48452">
    <property type="entry name" value="TPR-like"/>
    <property type="match status" value="1"/>
</dbReference>
<dbReference type="PROSITE" id="PS51257">
    <property type="entry name" value="PROKAR_LIPOPROTEIN"/>
    <property type="match status" value="1"/>
</dbReference>
<name>A0A521DSF9_9BACT</name>
<dbReference type="RefSeq" id="WP_185958398.1">
    <property type="nucleotide sequence ID" value="NZ_FXTH01000011.1"/>
</dbReference>
<proteinExistence type="predicted"/>
<dbReference type="AlphaFoldDB" id="A0A521DSF9"/>
<dbReference type="Gene3D" id="1.25.40.10">
    <property type="entry name" value="Tetratricopeptide repeat domain"/>
    <property type="match status" value="3"/>
</dbReference>
<reference evidence="1 2" key="1">
    <citation type="submission" date="2017-05" db="EMBL/GenBank/DDBJ databases">
        <authorList>
            <person name="Varghese N."/>
            <person name="Submissions S."/>
        </authorList>
    </citation>
    <scope>NUCLEOTIDE SEQUENCE [LARGE SCALE GENOMIC DNA]</scope>
    <source>
        <strain evidence="1 2">DSM 21194</strain>
    </source>
</reference>
<organism evidence="1 2">
    <name type="scientific">Fodinibius sediminis</name>
    <dbReference type="NCBI Taxonomy" id="1214077"/>
    <lineage>
        <taxon>Bacteria</taxon>
        <taxon>Pseudomonadati</taxon>
        <taxon>Balneolota</taxon>
        <taxon>Balneolia</taxon>
        <taxon>Balneolales</taxon>
        <taxon>Balneolaceae</taxon>
        <taxon>Fodinibius</taxon>
    </lineage>
</organism>
<evidence type="ECO:0000313" key="2">
    <source>
        <dbReference type="Proteomes" id="UP000317593"/>
    </source>
</evidence>
<accession>A0A521DSF9</accession>